<proteinExistence type="predicted"/>
<dbReference type="EMBL" id="BMEQ01000001">
    <property type="protein sequence ID" value="GGG44372.1"/>
    <property type="molecule type" value="Genomic_DNA"/>
</dbReference>
<dbReference type="AlphaFoldDB" id="A0A917GGF5"/>
<dbReference type="Proteomes" id="UP000638848">
    <property type="component" value="Unassembled WGS sequence"/>
</dbReference>
<sequence length="73" mass="8362">MHGKITIDANLKWARWVGPGVNLLTTHQLVDDIYEMLSEDYPQRCGGNARSRWIVSCTARHNMYAAFEISPVR</sequence>
<protein>
    <submittedName>
        <fullName evidence="1">Uncharacterized protein</fullName>
    </submittedName>
</protein>
<comment type="caution">
    <text evidence="1">The sequence shown here is derived from an EMBL/GenBank/DDBJ whole genome shotgun (WGS) entry which is preliminary data.</text>
</comment>
<evidence type="ECO:0000313" key="2">
    <source>
        <dbReference type="Proteomes" id="UP000638848"/>
    </source>
</evidence>
<dbReference type="RefSeq" id="WP_188534078.1">
    <property type="nucleotide sequence ID" value="NZ_BMEQ01000001.1"/>
</dbReference>
<organism evidence="1 2">
    <name type="scientific">Kocuria dechangensis</name>
    <dbReference type="NCBI Taxonomy" id="1176249"/>
    <lineage>
        <taxon>Bacteria</taxon>
        <taxon>Bacillati</taxon>
        <taxon>Actinomycetota</taxon>
        <taxon>Actinomycetes</taxon>
        <taxon>Micrococcales</taxon>
        <taxon>Micrococcaceae</taxon>
        <taxon>Kocuria</taxon>
    </lineage>
</organism>
<gene>
    <name evidence="1" type="ORF">GCM10011374_03340</name>
</gene>
<accession>A0A917GGF5</accession>
<name>A0A917GGF5_9MICC</name>
<reference evidence="1" key="1">
    <citation type="journal article" date="2014" name="Int. J. Syst. Evol. Microbiol.">
        <title>Complete genome sequence of Corynebacterium casei LMG S-19264T (=DSM 44701T), isolated from a smear-ripened cheese.</title>
        <authorList>
            <consortium name="US DOE Joint Genome Institute (JGI-PGF)"/>
            <person name="Walter F."/>
            <person name="Albersmeier A."/>
            <person name="Kalinowski J."/>
            <person name="Ruckert C."/>
        </authorList>
    </citation>
    <scope>NUCLEOTIDE SEQUENCE</scope>
    <source>
        <strain evidence="1">CGMCC 1.12187</strain>
    </source>
</reference>
<reference evidence="1" key="2">
    <citation type="submission" date="2020-09" db="EMBL/GenBank/DDBJ databases">
        <authorList>
            <person name="Sun Q."/>
            <person name="Zhou Y."/>
        </authorList>
    </citation>
    <scope>NUCLEOTIDE SEQUENCE</scope>
    <source>
        <strain evidence="1">CGMCC 1.12187</strain>
    </source>
</reference>
<evidence type="ECO:0000313" key="1">
    <source>
        <dbReference type="EMBL" id="GGG44372.1"/>
    </source>
</evidence>
<keyword evidence="2" id="KW-1185">Reference proteome</keyword>